<keyword evidence="2" id="KW-0964">Secreted</keyword>
<organism evidence="5 6">
    <name type="scientific">Bacillus cereus</name>
    <dbReference type="NCBI Taxonomy" id="1396"/>
    <lineage>
        <taxon>Bacteria</taxon>
        <taxon>Bacillati</taxon>
        <taxon>Bacillota</taxon>
        <taxon>Bacilli</taxon>
        <taxon>Bacillales</taxon>
        <taxon>Bacillaceae</taxon>
        <taxon>Bacillus</taxon>
        <taxon>Bacillus cereus group</taxon>
    </lineage>
</organism>
<dbReference type="InterPro" id="IPR014781">
    <property type="entry name" value="Anthrax_toxin_lethal/edema_N/C"/>
</dbReference>
<dbReference type="InterPro" id="IPR047568">
    <property type="entry name" value="ATLF-like_dom"/>
</dbReference>
<keyword evidence="3" id="KW-1133">Transmembrane helix</keyword>
<dbReference type="AlphaFoldDB" id="A0AB34CZG2"/>
<proteinExistence type="predicted"/>
<feature type="transmembrane region" description="Helical" evidence="3">
    <location>
        <begin position="7"/>
        <end position="24"/>
    </location>
</feature>
<dbReference type="RefSeq" id="WP_151640291.1">
    <property type="nucleotide sequence ID" value="NZ_WBPB01000077.1"/>
</dbReference>
<keyword evidence="3" id="KW-0812">Transmembrane</keyword>
<dbReference type="EMBL" id="WBPB01000077">
    <property type="protein sequence ID" value="KAB2489959.1"/>
    <property type="molecule type" value="Genomic_DNA"/>
</dbReference>
<dbReference type="GO" id="GO:0046872">
    <property type="term" value="F:metal ion binding"/>
    <property type="evidence" value="ECO:0007669"/>
    <property type="project" value="InterPro"/>
</dbReference>
<protein>
    <recommendedName>
        <fullName evidence="4">ATLF-like domain-containing protein</fullName>
    </recommendedName>
</protein>
<dbReference type="Proteomes" id="UP000477920">
    <property type="component" value="Unassembled WGS sequence"/>
</dbReference>
<comment type="subcellular location">
    <subcellularLocation>
        <location evidence="1">Secreted</location>
    </subcellularLocation>
</comment>
<comment type="caution">
    <text evidence="5">The sequence shown here is derived from an EMBL/GenBank/DDBJ whole genome shotgun (WGS) entry which is preliminary data.</text>
</comment>
<accession>A0AB34CZG2</accession>
<dbReference type="InterPro" id="IPR024079">
    <property type="entry name" value="MetalloPept_cat_dom_sf"/>
</dbReference>
<dbReference type="Pfam" id="PF07737">
    <property type="entry name" value="ATLF"/>
    <property type="match status" value="1"/>
</dbReference>
<evidence type="ECO:0000313" key="6">
    <source>
        <dbReference type="Proteomes" id="UP000477920"/>
    </source>
</evidence>
<name>A0AB34CZG2_BACCE</name>
<dbReference type="GO" id="GO:0008237">
    <property type="term" value="F:metallopeptidase activity"/>
    <property type="evidence" value="ECO:0007669"/>
    <property type="project" value="InterPro"/>
</dbReference>
<dbReference type="PRINTS" id="PR01392">
    <property type="entry name" value="ANTHRAXTOXNA"/>
</dbReference>
<dbReference type="GO" id="GO:0005576">
    <property type="term" value="C:extracellular region"/>
    <property type="evidence" value="ECO:0007669"/>
    <property type="project" value="UniProtKB-SubCell"/>
</dbReference>
<dbReference type="SUPFAM" id="SSF55486">
    <property type="entry name" value="Metalloproteases ('zincins'), catalytic domain"/>
    <property type="match status" value="1"/>
</dbReference>
<dbReference type="PROSITE" id="PS51995">
    <property type="entry name" value="ATLF"/>
    <property type="match status" value="1"/>
</dbReference>
<reference evidence="5 6" key="1">
    <citation type="submission" date="2019-10" db="EMBL/GenBank/DDBJ databases">
        <title>Bacillus from the desert of Cuatro Cinegas, Coahuila.</title>
        <authorList>
            <person name="Olmedo-Alvarez G."/>
            <person name="Saldana S."/>
            <person name="Barcelo D."/>
        </authorList>
    </citation>
    <scope>NUCLEOTIDE SEQUENCE [LARGE SCALE GENOMIC DNA]</scope>
    <source>
        <strain evidence="5 6">CH101a_3T</strain>
    </source>
</reference>
<dbReference type="Gene3D" id="3.40.390.10">
    <property type="entry name" value="Collagenase (Catalytic Domain)"/>
    <property type="match status" value="1"/>
</dbReference>
<evidence type="ECO:0000256" key="2">
    <source>
        <dbReference type="ARBA" id="ARBA00022525"/>
    </source>
</evidence>
<keyword evidence="3" id="KW-0472">Membrane</keyword>
<evidence type="ECO:0000259" key="4">
    <source>
        <dbReference type="PROSITE" id="PS51995"/>
    </source>
</evidence>
<sequence length="463" mass="54357">MLKKKNQYTFFILIVLIYTLIFPFKNNIVYASSDITEKERPDRNDPKRADLYKEVVKVNIQDADMAEQHTTESIIQNLLTPILDMYKEVGGKIEIISDNLIDHPSLNQVSNQQYKDMEGNMVSLVNHYVYAKDGENPMVLIKASNEYGENHVYDQNVYYEIGMAIARDVFKQTPKWIVDLIPIFNQLKEDEDAKNLLFTDVLKSYNNRFDENFLKQHPDDVQEVFARAFGHYFEPHSRNTLETYAPEMFNYMKKMDETGFEQYNQLVKKMILLNKMTVLQTYSDDTINQLIQKQKGGVRKINDVLIYKLFSQGLEIKFVDFPIPSAIKMTLPSHDKQSALNMIEMPYYYDKSANILYIRLEQKEHVSPVTYSIDNVLRGIGRVFYELHADSLIQSIKNSSIQNELNRFIEQDSFLQELYKTEIDNNRYKIQTDSQTSNQFLIKKDDSNQYPIIQENQEKKVTI</sequence>
<evidence type="ECO:0000256" key="1">
    <source>
        <dbReference type="ARBA" id="ARBA00004613"/>
    </source>
</evidence>
<dbReference type="InterPro" id="IPR003541">
    <property type="entry name" value="Anthrax_toxin_lethal/edema"/>
</dbReference>
<dbReference type="CDD" id="cd20185">
    <property type="entry name" value="M34_PABD"/>
    <property type="match status" value="1"/>
</dbReference>
<evidence type="ECO:0000313" key="5">
    <source>
        <dbReference type="EMBL" id="KAB2489959.1"/>
    </source>
</evidence>
<evidence type="ECO:0000256" key="3">
    <source>
        <dbReference type="SAM" id="Phobius"/>
    </source>
</evidence>
<gene>
    <name evidence="5" type="ORF">F8158_30690</name>
</gene>
<feature type="domain" description="ATLF-like" evidence="4">
    <location>
        <begin position="49"/>
        <end position="257"/>
    </location>
</feature>